<dbReference type="AlphaFoldDB" id="A0AAD6NV59"/>
<dbReference type="Proteomes" id="UP001162972">
    <property type="component" value="Chromosome 6"/>
</dbReference>
<protein>
    <submittedName>
        <fullName evidence="2">Uncharacterized protein</fullName>
    </submittedName>
</protein>
<feature type="region of interest" description="Disordered" evidence="1">
    <location>
        <begin position="1"/>
        <end position="72"/>
    </location>
</feature>
<dbReference type="Gene3D" id="3.30.200.20">
    <property type="entry name" value="Phosphorylase Kinase, domain 1"/>
    <property type="match status" value="1"/>
</dbReference>
<evidence type="ECO:0000256" key="1">
    <source>
        <dbReference type="SAM" id="MobiDB-lite"/>
    </source>
</evidence>
<comment type="caution">
    <text evidence="2">The sequence shown here is derived from an EMBL/GenBank/DDBJ whole genome shotgun (WGS) entry which is preliminary data.</text>
</comment>
<dbReference type="InterPro" id="IPR011009">
    <property type="entry name" value="Kinase-like_dom_sf"/>
</dbReference>
<organism evidence="2 3">
    <name type="scientific">Salix udensis</name>
    <dbReference type="NCBI Taxonomy" id="889485"/>
    <lineage>
        <taxon>Eukaryota</taxon>
        <taxon>Viridiplantae</taxon>
        <taxon>Streptophyta</taxon>
        <taxon>Embryophyta</taxon>
        <taxon>Tracheophyta</taxon>
        <taxon>Spermatophyta</taxon>
        <taxon>Magnoliopsida</taxon>
        <taxon>eudicotyledons</taxon>
        <taxon>Gunneridae</taxon>
        <taxon>Pentapetalae</taxon>
        <taxon>rosids</taxon>
        <taxon>fabids</taxon>
        <taxon>Malpighiales</taxon>
        <taxon>Salicaceae</taxon>
        <taxon>Saliceae</taxon>
        <taxon>Salix</taxon>
    </lineage>
</organism>
<dbReference type="EMBL" id="JAPFFJ010000016">
    <property type="protein sequence ID" value="KAJ6406572.1"/>
    <property type="molecule type" value="Genomic_DNA"/>
</dbReference>
<sequence>MIVAGISQKKASTLCSPRQSPVENSPGKNEIPTIKTTNSGGCCRRLNDGAGKGSIASKKENQRRQPSGSELRSRPIRPKFLYDLAMRILFVSILKVAGLEKEVLKQKEVRIMYMNLASSRSTRPRWMGWYIESREIEFQEKTGQGSTADIYRAIWRGFDVAVKCIFPAFFLSNESGVNFLALLKNLTLYPDSGILACCNSWGHALTDSPNNAWVVTEILGMTLKEWLQGPGSRRNERSVPIPPFHN</sequence>
<reference evidence="2 3" key="1">
    <citation type="journal article" date="2023" name="Int. J. Mol. Sci.">
        <title>De Novo Assembly and Annotation of 11 Diverse Shrub Willow (Salix) Genomes Reveals Novel Gene Organization in Sex-Linked Regions.</title>
        <authorList>
            <person name="Hyden B."/>
            <person name="Feng K."/>
            <person name="Yates T.B."/>
            <person name="Jawdy S."/>
            <person name="Cereghino C."/>
            <person name="Smart L.B."/>
            <person name="Muchero W."/>
        </authorList>
    </citation>
    <scope>NUCLEOTIDE SEQUENCE [LARGE SCALE GENOMIC DNA]</scope>
    <source>
        <tissue evidence="2">Shoot tip</tissue>
    </source>
</reference>
<evidence type="ECO:0000313" key="3">
    <source>
        <dbReference type="Proteomes" id="UP001162972"/>
    </source>
</evidence>
<name>A0AAD6NV59_9ROSI</name>
<evidence type="ECO:0000313" key="2">
    <source>
        <dbReference type="EMBL" id="KAJ6406572.1"/>
    </source>
</evidence>
<gene>
    <name evidence="2" type="ORF">OIU84_010143</name>
</gene>
<dbReference type="SUPFAM" id="SSF56112">
    <property type="entry name" value="Protein kinase-like (PK-like)"/>
    <property type="match status" value="1"/>
</dbReference>
<feature type="compositionally biased region" description="Polar residues" evidence="1">
    <location>
        <begin position="9"/>
        <end position="27"/>
    </location>
</feature>
<accession>A0AAD6NV59</accession>
<keyword evidence="3" id="KW-1185">Reference proteome</keyword>
<proteinExistence type="predicted"/>